<evidence type="ECO:0000313" key="2">
    <source>
        <dbReference type="Proteomes" id="UP000232721"/>
    </source>
</evidence>
<dbReference type="RefSeq" id="WP_208890104.1">
    <property type="nucleotide sequence ID" value="NZ_CP019336.1"/>
</dbReference>
<proteinExistence type="predicted"/>
<keyword evidence="2" id="KW-1185">Reference proteome</keyword>
<sequence>MKTNKNKLINLLKTRILFIGISLLLWNCEKEENQLVQENTISEQLQKTFNQNDFSNLIPY</sequence>
<organism evidence="1 2">
    <name type="scientific">Polaribacter sejongensis</name>
    <dbReference type="NCBI Taxonomy" id="985043"/>
    <lineage>
        <taxon>Bacteria</taxon>
        <taxon>Pseudomonadati</taxon>
        <taxon>Bacteroidota</taxon>
        <taxon>Flavobacteriia</taxon>
        <taxon>Flavobacteriales</taxon>
        <taxon>Flavobacteriaceae</taxon>
    </lineage>
</organism>
<name>A0ABN5F1V1_9FLAO</name>
<dbReference type="Proteomes" id="UP000232721">
    <property type="component" value="Chromosome"/>
</dbReference>
<reference evidence="1 2" key="1">
    <citation type="submission" date="2017-02" db="EMBL/GenBank/DDBJ databases">
        <title>Trade-off between light-utilization and light-protection in marine flavobacteria.</title>
        <authorList>
            <person name="Kumagai Y."/>
            <person name="Yoshizawa S."/>
            <person name="Kogure K."/>
            <person name="Iwasaki W."/>
        </authorList>
    </citation>
    <scope>NUCLEOTIDE SEQUENCE [LARGE SCALE GENOMIC DNA]</scope>
    <source>
        <strain evidence="1 2">KCTC 23670</strain>
    </source>
</reference>
<evidence type="ECO:0000313" key="1">
    <source>
        <dbReference type="EMBL" id="AUC20856.1"/>
    </source>
</evidence>
<dbReference type="EMBL" id="CP019336">
    <property type="protein sequence ID" value="AUC20856.1"/>
    <property type="molecule type" value="Genomic_DNA"/>
</dbReference>
<evidence type="ECO:0008006" key="3">
    <source>
        <dbReference type="Google" id="ProtNLM"/>
    </source>
</evidence>
<gene>
    <name evidence="1" type="ORF">BTO15_01435</name>
</gene>
<accession>A0ABN5F1V1</accession>
<protein>
    <recommendedName>
        <fullName evidence="3">Lipoprotein</fullName>
    </recommendedName>
</protein>